<dbReference type="PRINTS" id="PR00127">
    <property type="entry name" value="CLPPROTEASEP"/>
</dbReference>
<dbReference type="PANTHER" id="PTHR10381">
    <property type="entry name" value="ATP-DEPENDENT CLP PROTEASE PROTEOLYTIC SUBUNIT"/>
    <property type="match status" value="1"/>
</dbReference>
<dbReference type="Pfam" id="PF00574">
    <property type="entry name" value="CLP_protease"/>
    <property type="match status" value="1"/>
</dbReference>
<comment type="similarity">
    <text evidence="1 6">Belongs to the peptidase S14 family.</text>
</comment>
<dbReference type="GO" id="GO:0004176">
    <property type="term" value="F:ATP-dependent peptidase activity"/>
    <property type="evidence" value="ECO:0007669"/>
    <property type="project" value="InterPro"/>
</dbReference>
<dbReference type="AlphaFoldDB" id="A0A179BUC7"/>
<keyword evidence="2" id="KW-0963">Cytoplasm</keyword>
<proteinExistence type="inferred from homology"/>
<organism evidence="7">
    <name type="scientific">Rhizobium leguminosarum</name>
    <dbReference type="NCBI Taxonomy" id="384"/>
    <lineage>
        <taxon>Bacteria</taxon>
        <taxon>Pseudomonadati</taxon>
        <taxon>Pseudomonadota</taxon>
        <taxon>Alphaproteobacteria</taxon>
        <taxon>Hyphomicrobiales</taxon>
        <taxon>Rhizobiaceae</taxon>
        <taxon>Rhizobium/Agrobacterium group</taxon>
        <taxon>Rhizobium</taxon>
    </lineage>
</organism>
<dbReference type="InterPro" id="IPR001907">
    <property type="entry name" value="ClpP"/>
</dbReference>
<dbReference type="Gene3D" id="3.90.226.10">
    <property type="entry name" value="2-enoyl-CoA Hydratase, Chain A, domain 1"/>
    <property type="match status" value="1"/>
</dbReference>
<reference evidence="7" key="1">
    <citation type="submission" date="2016-04" db="EMBL/GenBank/DDBJ databases">
        <title>Fast-growing isolate from the root nodules of Vavilovia formosa.</title>
        <authorList>
            <person name="Kimeklis A."/>
            <person name="Safronova V."/>
            <person name="Belimov A."/>
            <person name="Andronov E."/>
        </authorList>
    </citation>
    <scope>NUCLEOTIDE SEQUENCE [LARGE SCALE GENOMIC DNA]</scope>
    <source>
        <strain evidence="7">Vaf-46</strain>
    </source>
</reference>
<dbReference type="InterPro" id="IPR029045">
    <property type="entry name" value="ClpP/crotonase-like_dom_sf"/>
</dbReference>
<dbReference type="PANTHER" id="PTHR10381:SF70">
    <property type="entry name" value="ATP-DEPENDENT CLP PROTEASE PROTEOLYTIC SUBUNIT"/>
    <property type="match status" value="1"/>
</dbReference>
<evidence type="ECO:0000256" key="6">
    <source>
        <dbReference type="RuleBase" id="RU003567"/>
    </source>
</evidence>
<dbReference type="GO" id="GO:0051117">
    <property type="term" value="F:ATPase binding"/>
    <property type="evidence" value="ECO:0007669"/>
    <property type="project" value="TreeGrafter"/>
</dbReference>
<keyword evidence="3" id="KW-0645">Protease</keyword>
<evidence type="ECO:0000256" key="1">
    <source>
        <dbReference type="ARBA" id="ARBA00007039"/>
    </source>
</evidence>
<evidence type="ECO:0000256" key="5">
    <source>
        <dbReference type="ARBA" id="ARBA00022825"/>
    </source>
</evidence>
<dbReference type="SUPFAM" id="SSF52096">
    <property type="entry name" value="ClpP/crotonase"/>
    <property type="match status" value="1"/>
</dbReference>
<dbReference type="GO" id="GO:0009368">
    <property type="term" value="C:endopeptidase Clp complex"/>
    <property type="evidence" value="ECO:0007669"/>
    <property type="project" value="TreeGrafter"/>
</dbReference>
<accession>A0A179BUC7</accession>
<dbReference type="GO" id="GO:0004252">
    <property type="term" value="F:serine-type endopeptidase activity"/>
    <property type="evidence" value="ECO:0007669"/>
    <property type="project" value="InterPro"/>
</dbReference>
<protein>
    <recommendedName>
        <fullName evidence="6">ATP-dependent Clp protease proteolytic subunit</fullName>
    </recommendedName>
</protein>
<evidence type="ECO:0000256" key="3">
    <source>
        <dbReference type="ARBA" id="ARBA00022670"/>
    </source>
</evidence>
<evidence type="ECO:0000256" key="4">
    <source>
        <dbReference type="ARBA" id="ARBA00022801"/>
    </source>
</evidence>
<dbReference type="GO" id="GO:0006515">
    <property type="term" value="P:protein quality control for misfolded or incompletely synthesized proteins"/>
    <property type="evidence" value="ECO:0007669"/>
    <property type="project" value="TreeGrafter"/>
</dbReference>
<gene>
    <name evidence="7" type="ORF">A4U53_17960</name>
</gene>
<name>A0A179BUC7_RHILE</name>
<dbReference type="InterPro" id="IPR023562">
    <property type="entry name" value="ClpP/TepA"/>
</dbReference>
<dbReference type="CDD" id="cd07016">
    <property type="entry name" value="S14_ClpP_1"/>
    <property type="match status" value="1"/>
</dbReference>
<sequence length="284" mass="30662">MDRIDVGAPLAGDRRDRFFARAVGTKFDAKVEDGGTVIDLYDEIGYWGTDARGFRARLKDATGDITLRINSPGGDVFDGIAIYNDLIAYDGKVKVEVVGLAASIASIIAMAGDEITIADNAMFMIHNAWTIGVGNRHDMADVATVLGKIDDALARTYAARTTTGIRSIKQMMDDETWLTAKEAKEAGFATSVGSAAEAKARFDLSVFSAVPDSLKWRDDATEDAPTKRDLERALTQDAGWSRSKARAAMRVIENTKDEPLQDAGEVDLTSLAEAVRAVSATLKY</sequence>
<dbReference type="EMBL" id="LWBS01000121">
    <property type="protein sequence ID" value="OAP95109.1"/>
    <property type="molecule type" value="Genomic_DNA"/>
</dbReference>
<evidence type="ECO:0000313" key="7">
    <source>
        <dbReference type="EMBL" id="OAP95109.1"/>
    </source>
</evidence>
<evidence type="ECO:0000256" key="2">
    <source>
        <dbReference type="ARBA" id="ARBA00022490"/>
    </source>
</evidence>
<keyword evidence="4" id="KW-0378">Hydrolase</keyword>
<comment type="caution">
    <text evidence="7">The sequence shown here is derived from an EMBL/GenBank/DDBJ whole genome shotgun (WGS) entry which is preliminary data.</text>
</comment>
<keyword evidence="5" id="KW-0720">Serine protease</keyword>
<dbReference type="NCBIfam" id="NF045542">
    <property type="entry name" value="Clp_rel_HeadMat"/>
    <property type="match status" value="1"/>
</dbReference>